<dbReference type="SMART" id="SM01040">
    <property type="entry name" value="Bro-N"/>
    <property type="match status" value="1"/>
</dbReference>
<keyword evidence="4" id="KW-1185">Reference proteome</keyword>
<reference evidence="3 4" key="1">
    <citation type="submission" date="2020-04" db="EMBL/GenBank/DDBJ databases">
        <authorList>
            <person name="De Canck E."/>
        </authorList>
    </citation>
    <scope>NUCLEOTIDE SEQUENCE [LARGE SCALE GENOMIC DNA]</scope>
    <source>
        <strain evidence="3 4">LMG 28138</strain>
    </source>
</reference>
<evidence type="ECO:0000313" key="4">
    <source>
        <dbReference type="Proteomes" id="UP000494115"/>
    </source>
</evidence>
<gene>
    <name evidence="3" type="ORF">LMG28138_01628</name>
</gene>
<dbReference type="EMBL" id="CADIKM010000005">
    <property type="protein sequence ID" value="CAB3783380.1"/>
    <property type="molecule type" value="Genomic_DNA"/>
</dbReference>
<dbReference type="RefSeq" id="WP_175104233.1">
    <property type="nucleotide sequence ID" value="NZ_CADIKM010000005.1"/>
</dbReference>
<evidence type="ECO:0000259" key="2">
    <source>
        <dbReference type="PROSITE" id="PS51750"/>
    </source>
</evidence>
<protein>
    <recommendedName>
        <fullName evidence="2">Bro-N domain-containing protein</fullName>
    </recommendedName>
</protein>
<dbReference type="PANTHER" id="PTHR36180:SF2">
    <property type="entry name" value="BRO FAMILY PROTEIN"/>
    <property type="match status" value="1"/>
</dbReference>
<organism evidence="3 4">
    <name type="scientific">Pararobbsia alpina</name>
    <dbReference type="NCBI Taxonomy" id="621374"/>
    <lineage>
        <taxon>Bacteria</taxon>
        <taxon>Pseudomonadati</taxon>
        <taxon>Pseudomonadota</taxon>
        <taxon>Betaproteobacteria</taxon>
        <taxon>Burkholderiales</taxon>
        <taxon>Burkholderiaceae</taxon>
        <taxon>Pararobbsia</taxon>
    </lineage>
</organism>
<feature type="region of interest" description="Disordered" evidence="1">
    <location>
        <begin position="71"/>
        <end position="97"/>
    </location>
</feature>
<name>A0A6S7B956_9BURK</name>
<proteinExistence type="predicted"/>
<dbReference type="InterPro" id="IPR003497">
    <property type="entry name" value="BRO_N_domain"/>
</dbReference>
<dbReference type="AlphaFoldDB" id="A0A6S7B956"/>
<evidence type="ECO:0000313" key="3">
    <source>
        <dbReference type="EMBL" id="CAB3783380.1"/>
    </source>
</evidence>
<dbReference type="PANTHER" id="PTHR36180">
    <property type="entry name" value="DNA-BINDING PROTEIN-RELATED-RELATED"/>
    <property type="match status" value="1"/>
</dbReference>
<feature type="compositionally biased region" description="Basic and acidic residues" evidence="1">
    <location>
        <begin position="72"/>
        <end position="84"/>
    </location>
</feature>
<feature type="domain" description="Bro-N" evidence="2">
    <location>
        <begin position="93"/>
        <end position="196"/>
    </location>
</feature>
<accession>A0A6S7B956</accession>
<evidence type="ECO:0000256" key="1">
    <source>
        <dbReference type="SAM" id="MobiDB-lite"/>
    </source>
</evidence>
<dbReference type="PROSITE" id="PS51750">
    <property type="entry name" value="BRO_N"/>
    <property type="match status" value="1"/>
</dbReference>
<feature type="compositionally biased region" description="Polar residues" evidence="1">
    <location>
        <begin position="85"/>
        <end position="97"/>
    </location>
</feature>
<sequence length="252" mass="26807">MSYELQAKQIAPVSDDRFNQVLGAVADLTKLVTAIVGSLVPNLVNTQATEAPAKIAAPAEVASATPVVPRVEITDSKPSHEKASRNTSPAPESTAVSPFNFEGKDVRVIERDGEPWFVGSDVCDVLEIAKVDSALRGLDADEKGTHTVSTLGGAQRVGIISEPGLYALLAKSRKPEARRFKRWVTSKVLPAIRKTGNYVAPRQEQPKRNALATAPEGIGGALIELNFGPFFVGVRGGVRPVYACVRLPVGMA</sequence>
<dbReference type="Pfam" id="PF02498">
    <property type="entry name" value="Bro-N"/>
    <property type="match status" value="1"/>
</dbReference>
<dbReference type="Proteomes" id="UP000494115">
    <property type="component" value="Unassembled WGS sequence"/>
</dbReference>